<dbReference type="InterPro" id="IPR040442">
    <property type="entry name" value="Pyrv_kinase-like_dom_sf"/>
</dbReference>
<evidence type="ECO:0000313" key="20">
    <source>
        <dbReference type="EMBL" id="OIR18677.1"/>
    </source>
</evidence>
<dbReference type="Gene3D" id="1.10.274.10">
    <property type="entry name" value="PtsI, HPr-binding domain"/>
    <property type="match status" value="1"/>
</dbReference>
<gene>
    <name evidence="20" type="primary">ptsI_1</name>
    <name evidence="20" type="ORF">GALL_10160</name>
</gene>
<dbReference type="InterPro" id="IPR015813">
    <property type="entry name" value="Pyrv/PenolPyrv_kinase-like_dom"/>
</dbReference>
<evidence type="ECO:0000256" key="1">
    <source>
        <dbReference type="ARBA" id="ARBA00000683"/>
    </source>
</evidence>
<keyword evidence="12" id="KW-0598">Phosphotransferase system</keyword>
<evidence type="ECO:0000256" key="8">
    <source>
        <dbReference type="ARBA" id="ARBA00022448"/>
    </source>
</evidence>
<keyword evidence="15" id="KW-0460">Magnesium</keyword>
<dbReference type="InterPro" id="IPR036637">
    <property type="entry name" value="Phosphohistidine_dom_sf"/>
</dbReference>
<organism evidence="20">
    <name type="scientific">mine drainage metagenome</name>
    <dbReference type="NCBI Taxonomy" id="410659"/>
    <lineage>
        <taxon>unclassified sequences</taxon>
        <taxon>metagenomes</taxon>
        <taxon>ecological metagenomes</taxon>
    </lineage>
</organism>
<name>A0A1J5TQU4_9ZZZZ</name>
<evidence type="ECO:0000259" key="19">
    <source>
        <dbReference type="Pfam" id="PF05524"/>
    </source>
</evidence>
<dbReference type="InterPro" id="IPR008731">
    <property type="entry name" value="PTS_EIN"/>
</dbReference>
<dbReference type="Pfam" id="PF02896">
    <property type="entry name" value="PEP-utilizers_C"/>
    <property type="match status" value="1"/>
</dbReference>
<evidence type="ECO:0000256" key="7">
    <source>
        <dbReference type="ARBA" id="ARBA00016544"/>
    </source>
</evidence>
<evidence type="ECO:0000256" key="10">
    <source>
        <dbReference type="ARBA" id="ARBA00022597"/>
    </source>
</evidence>
<dbReference type="GO" id="GO:0005737">
    <property type="term" value="C:cytoplasm"/>
    <property type="evidence" value="ECO:0007669"/>
    <property type="project" value="UniProtKB-SubCell"/>
</dbReference>
<keyword evidence="9" id="KW-0963">Cytoplasm</keyword>
<dbReference type="Pfam" id="PF05524">
    <property type="entry name" value="PEP-utilisers_N"/>
    <property type="match status" value="1"/>
</dbReference>
<evidence type="ECO:0000256" key="9">
    <source>
        <dbReference type="ARBA" id="ARBA00022490"/>
    </source>
</evidence>
<dbReference type="EMBL" id="MLJW01000002">
    <property type="protein sequence ID" value="OIR18677.1"/>
    <property type="molecule type" value="Genomic_DNA"/>
</dbReference>
<dbReference type="PANTHER" id="PTHR46244:SF3">
    <property type="entry name" value="PHOSPHOENOLPYRUVATE-PROTEIN PHOSPHOTRANSFERASE"/>
    <property type="match status" value="1"/>
</dbReference>
<dbReference type="PANTHER" id="PTHR46244">
    <property type="entry name" value="PHOSPHOENOLPYRUVATE-PROTEIN PHOSPHOTRANSFERASE"/>
    <property type="match status" value="1"/>
</dbReference>
<dbReference type="NCBIfam" id="TIGR01417">
    <property type="entry name" value="PTS_I_fam"/>
    <property type="match status" value="1"/>
</dbReference>
<feature type="domain" description="PEP-utilising enzyme mobile" evidence="17">
    <location>
        <begin position="153"/>
        <end position="224"/>
    </location>
</feature>
<comment type="catalytic activity">
    <reaction evidence="1">
        <text>L-histidyl-[protein] + phosphoenolpyruvate = N(pros)-phospho-L-histidyl-[protein] + pyruvate</text>
        <dbReference type="Rhea" id="RHEA:23880"/>
        <dbReference type="Rhea" id="RHEA-COMP:9745"/>
        <dbReference type="Rhea" id="RHEA-COMP:9746"/>
        <dbReference type="ChEBI" id="CHEBI:15361"/>
        <dbReference type="ChEBI" id="CHEBI:29979"/>
        <dbReference type="ChEBI" id="CHEBI:58702"/>
        <dbReference type="ChEBI" id="CHEBI:64837"/>
        <dbReference type="EC" id="2.7.3.9"/>
    </reaction>
</comment>
<keyword evidence="13" id="KW-0479">Metal-binding</keyword>
<protein>
    <recommendedName>
        <fullName evidence="7">Phosphoenolpyruvate-protein phosphotransferase</fullName>
        <ecNumber evidence="6">2.7.3.9</ecNumber>
    </recommendedName>
    <alternativeName>
        <fullName evidence="16">Phosphotransferase system, enzyme I</fullName>
    </alternativeName>
</protein>
<dbReference type="GO" id="GO:0009401">
    <property type="term" value="P:phosphoenolpyruvate-dependent sugar phosphotransferase system"/>
    <property type="evidence" value="ECO:0007669"/>
    <property type="project" value="UniProtKB-KW"/>
</dbReference>
<keyword evidence="10" id="KW-0762">Sugar transport</keyword>
<comment type="caution">
    <text evidence="20">The sequence shown here is derived from an EMBL/GenBank/DDBJ whole genome shotgun (WGS) entry which is preliminary data.</text>
</comment>
<dbReference type="PRINTS" id="PR01736">
    <property type="entry name" value="PHPHTRNFRASE"/>
</dbReference>
<dbReference type="InterPro" id="IPR008279">
    <property type="entry name" value="PEP-util_enz_mobile_dom"/>
</dbReference>
<keyword evidence="14" id="KW-0418">Kinase</keyword>
<comment type="similarity">
    <text evidence="5">Belongs to the PEP-utilizing enzyme family.</text>
</comment>
<accession>A0A1J5TQU4</accession>
<dbReference type="InterPro" id="IPR024692">
    <property type="entry name" value="PTS_EI"/>
</dbReference>
<evidence type="ECO:0000256" key="5">
    <source>
        <dbReference type="ARBA" id="ARBA00007837"/>
    </source>
</evidence>
<evidence type="ECO:0000256" key="4">
    <source>
        <dbReference type="ARBA" id="ARBA00004496"/>
    </source>
</evidence>
<dbReference type="Gene3D" id="3.50.30.10">
    <property type="entry name" value="Phosphohistidine domain"/>
    <property type="match status" value="1"/>
</dbReference>
<dbReference type="SUPFAM" id="SSF47831">
    <property type="entry name" value="Enzyme I of the PEP:sugar phosphotransferase system HPr-binding (sub)domain"/>
    <property type="match status" value="1"/>
</dbReference>
<evidence type="ECO:0000259" key="17">
    <source>
        <dbReference type="Pfam" id="PF00391"/>
    </source>
</evidence>
<evidence type="ECO:0000256" key="11">
    <source>
        <dbReference type="ARBA" id="ARBA00022679"/>
    </source>
</evidence>
<comment type="subcellular location">
    <subcellularLocation>
        <location evidence="4">Cytoplasm</location>
    </subcellularLocation>
</comment>
<dbReference type="InterPro" id="IPR000121">
    <property type="entry name" value="PEP_util_C"/>
</dbReference>
<dbReference type="PIRSF" id="PIRSF000732">
    <property type="entry name" value="PTS_enzyme_I"/>
    <property type="match status" value="1"/>
</dbReference>
<dbReference type="GO" id="GO:0016301">
    <property type="term" value="F:kinase activity"/>
    <property type="evidence" value="ECO:0007669"/>
    <property type="project" value="UniProtKB-KW"/>
</dbReference>
<dbReference type="EC" id="2.7.3.9" evidence="6"/>
<dbReference type="SUPFAM" id="SSF51621">
    <property type="entry name" value="Phosphoenolpyruvate/pyruvate domain"/>
    <property type="match status" value="1"/>
</dbReference>
<dbReference type="Pfam" id="PF00391">
    <property type="entry name" value="PEP-utilizers"/>
    <property type="match status" value="1"/>
</dbReference>
<keyword evidence="8" id="KW-0813">Transport</keyword>
<dbReference type="AlphaFoldDB" id="A0A1J5TQU4"/>
<comment type="cofactor">
    <cofactor evidence="2">
        <name>Mg(2+)</name>
        <dbReference type="ChEBI" id="CHEBI:18420"/>
    </cofactor>
</comment>
<dbReference type="GO" id="GO:0008965">
    <property type="term" value="F:phosphoenolpyruvate-protein phosphotransferase activity"/>
    <property type="evidence" value="ECO:0007669"/>
    <property type="project" value="UniProtKB-EC"/>
</dbReference>
<evidence type="ECO:0000256" key="6">
    <source>
        <dbReference type="ARBA" id="ARBA00012232"/>
    </source>
</evidence>
<dbReference type="GO" id="GO:0046872">
    <property type="term" value="F:metal ion binding"/>
    <property type="evidence" value="ECO:0007669"/>
    <property type="project" value="UniProtKB-KW"/>
</dbReference>
<dbReference type="SUPFAM" id="SSF52009">
    <property type="entry name" value="Phosphohistidine domain"/>
    <property type="match status" value="1"/>
</dbReference>
<keyword evidence="11 20" id="KW-0808">Transferase</keyword>
<dbReference type="Gene3D" id="3.20.20.60">
    <property type="entry name" value="Phosphoenolpyruvate-binding domains"/>
    <property type="match status" value="1"/>
</dbReference>
<evidence type="ECO:0000256" key="3">
    <source>
        <dbReference type="ARBA" id="ARBA00002728"/>
    </source>
</evidence>
<dbReference type="InterPro" id="IPR006318">
    <property type="entry name" value="PTS_EI-like"/>
</dbReference>
<evidence type="ECO:0000256" key="13">
    <source>
        <dbReference type="ARBA" id="ARBA00022723"/>
    </source>
</evidence>
<evidence type="ECO:0000256" key="2">
    <source>
        <dbReference type="ARBA" id="ARBA00001946"/>
    </source>
</evidence>
<dbReference type="InterPro" id="IPR050499">
    <property type="entry name" value="PEP-utilizing_PTS_enzyme"/>
</dbReference>
<feature type="domain" description="Phosphotransferase system enzyme I N-terminal" evidence="19">
    <location>
        <begin position="2"/>
        <end position="125"/>
    </location>
</feature>
<evidence type="ECO:0000259" key="18">
    <source>
        <dbReference type="Pfam" id="PF02896"/>
    </source>
</evidence>
<keyword evidence="20" id="KW-0670">Pyruvate</keyword>
<evidence type="ECO:0000256" key="14">
    <source>
        <dbReference type="ARBA" id="ARBA00022777"/>
    </source>
</evidence>
<proteinExistence type="inferred from homology"/>
<evidence type="ECO:0000256" key="15">
    <source>
        <dbReference type="ARBA" id="ARBA00022842"/>
    </source>
</evidence>
<feature type="domain" description="PEP-utilising enzyme C-terminal" evidence="18">
    <location>
        <begin position="254"/>
        <end position="541"/>
    </location>
</feature>
<evidence type="ECO:0000256" key="16">
    <source>
        <dbReference type="ARBA" id="ARBA00033235"/>
    </source>
</evidence>
<reference evidence="20" key="1">
    <citation type="submission" date="2016-10" db="EMBL/GenBank/DDBJ databases">
        <title>Sequence of Gallionella enrichment culture.</title>
        <authorList>
            <person name="Poehlein A."/>
            <person name="Muehling M."/>
            <person name="Daniel R."/>
        </authorList>
    </citation>
    <scope>NUCLEOTIDE SEQUENCE</scope>
</reference>
<dbReference type="InterPro" id="IPR036618">
    <property type="entry name" value="PtsI_HPr-bd_sf"/>
</dbReference>
<evidence type="ECO:0000256" key="12">
    <source>
        <dbReference type="ARBA" id="ARBA00022683"/>
    </source>
</evidence>
<sequence length="577" mass="64054">MQGIAASKGIAYGQVFVYLQSNVEVPSYAIDTSRKEEEIRRFEKALVVTRQQIQKIQDEVARNLGKNEAAIFDAHLLVLEDQALLSETIRAFEETGKNIETCFHSVASRYIEAFAAIDDEYLRERAADLRDVTQRVLQNLLGQSTSSLSQLVDKRIVVANDINPSDSASIDRSQALAIVTDTGSKTSHAVIVARSMKIPAVVGVTGLTGRVKEGDWAIVDGYDGVIIVNPTEQTLFRYGQIRMQKNGFEQRLIEANTQPAITLDGVAVSLMANIEKTEEAPIVKEYRAEGVGLFRTEYLYLSSARMPSEQEQFIAYKSVIDAVAPEPVVIRTLDLGGDKQFSGKTDLFPEEDNPFMGFRAIRFCLENVPIFKEQLRAILLASAFGKVRLMFPMISGGEELARAIVLLEECKRELTERGQTFDPELEVGSMIEIPSAAMTADIIARQCDFFSIGTNDLIQYMIAIDRVNNRIAHLYEPTHPAVVRMLKRIVDEGHRAKIPVAVCGEMAGDPVFVPLLLGLGVDELSMTPPLIPAVKYLVRSMTMQDAKALAEKALEMDSAKEIFALCDEFYRTRVNIA</sequence>
<comment type="function">
    <text evidence="3">General (non sugar-specific) component of the phosphoenolpyruvate-dependent sugar phosphotransferase system (sugar PTS). This major carbohydrate active-transport system catalyzes the phosphorylation of incoming sugar substrates concomitantly with their translocation across the cell membrane. Enzyme I transfers the phosphoryl group from phosphoenolpyruvate (PEP) to the phosphoryl carrier protein (HPr).</text>
</comment>